<comment type="caution">
    <text evidence="3">The sequence shown here is derived from an EMBL/GenBank/DDBJ whole genome shotgun (WGS) entry which is preliminary data.</text>
</comment>
<evidence type="ECO:0000259" key="2">
    <source>
        <dbReference type="Pfam" id="PF18920"/>
    </source>
</evidence>
<keyword evidence="1" id="KW-0812">Transmembrane</keyword>
<organism evidence="3 4">
    <name type="scientific">Candidatus Uhrbacteria bacterium GW2011_GWF2_44_350</name>
    <dbReference type="NCBI Taxonomy" id="1619000"/>
    <lineage>
        <taxon>Bacteria</taxon>
        <taxon>Candidatus Uhriibacteriota</taxon>
    </lineage>
</organism>
<keyword evidence="1" id="KW-1133">Transmembrane helix</keyword>
<feature type="transmembrane region" description="Helical" evidence="1">
    <location>
        <begin position="56"/>
        <end position="75"/>
    </location>
</feature>
<feature type="domain" description="DUF5671" evidence="2">
    <location>
        <begin position="12"/>
        <end position="145"/>
    </location>
</feature>
<evidence type="ECO:0000313" key="3">
    <source>
        <dbReference type="EMBL" id="KKT68080.1"/>
    </source>
</evidence>
<feature type="transmembrane region" description="Helical" evidence="1">
    <location>
        <begin position="128"/>
        <end position="148"/>
    </location>
</feature>
<name>A0A0G1J9W5_9BACT</name>
<evidence type="ECO:0000256" key="1">
    <source>
        <dbReference type="SAM" id="Phobius"/>
    </source>
</evidence>
<sequence length="317" mass="35785">MSSTSHSTAKDVFSHLLAIVTLFMGVISFIALYFQYINVKFPDALSFYYPAALEVIRQSMAILIVAWPVFLLISWMIYKDLKNEPAKNGIGIRKWLLYLTLFVASITIIVDLITLINYFLNGEITTRFILKILVVLITAAAVFGYYLWDLRRGVAAKTKITLIATVVTSVVVVTTIVLGFFFVGSPSEQRMIRLDAKRVEDLSVIQNEATNYFSLKRELPAKLEDLNNSVSGFIAPTDPLTKAVYEYNLKADLEFELCAVFEAKSLEGQSSAYPMYYYGNAYGQNWDHAAGRVCFTRTIDPELYPAVSVPLEEKMIY</sequence>
<accession>A0A0G1J9W5</accession>
<feature type="transmembrane region" description="Helical" evidence="1">
    <location>
        <begin position="12"/>
        <end position="36"/>
    </location>
</feature>
<keyword evidence="1" id="KW-0472">Membrane</keyword>
<protein>
    <recommendedName>
        <fullName evidence="2">DUF5671 domain-containing protein</fullName>
    </recommendedName>
</protein>
<gene>
    <name evidence="3" type="ORF">UW63_C0088G0005</name>
</gene>
<feature type="transmembrane region" description="Helical" evidence="1">
    <location>
        <begin position="160"/>
        <end position="183"/>
    </location>
</feature>
<dbReference type="Proteomes" id="UP000034154">
    <property type="component" value="Unassembled WGS sequence"/>
</dbReference>
<dbReference type="InterPro" id="IPR043728">
    <property type="entry name" value="DUF5671"/>
</dbReference>
<dbReference type="Pfam" id="PF18920">
    <property type="entry name" value="DUF5671"/>
    <property type="match status" value="1"/>
</dbReference>
<reference evidence="3 4" key="1">
    <citation type="journal article" date="2015" name="Nature">
        <title>rRNA introns, odd ribosomes, and small enigmatic genomes across a large radiation of phyla.</title>
        <authorList>
            <person name="Brown C.T."/>
            <person name="Hug L.A."/>
            <person name="Thomas B.C."/>
            <person name="Sharon I."/>
            <person name="Castelle C.J."/>
            <person name="Singh A."/>
            <person name="Wilkins M.J."/>
            <person name="Williams K.H."/>
            <person name="Banfield J.F."/>
        </authorList>
    </citation>
    <scope>NUCLEOTIDE SEQUENCE [LARGE SCALE GENOMIC DNA]</scope>
</reference>
<evidence type="ECO:0000313" key="4">
    <source>
        <dbReference type="Proteomes" id="UP000034154"/>
    </source>
</evidence>
<feature type="transmembrane region" description="Helical" evidence="1">
    <location>
        <begin position="95"/>
        <end position="116"/>
    </location>
</feature>
<dbReference type="AlphaFoldDB" id="A0A0G1J9W5"/>
<proteinExistence type="predicted"/>
<dbReference type="EMBL" id="LCJB01000088">
    <property type="protein sequence ID" value="KKT68080.1"/>
    <property type="molecule type" value="Genomic_DNA"/>
</dbReference>